<evidence type="ECO:0000313" key="2">
    <source>
        <dbReference type="EMBL" id="KAH8096789.1"/>
    </source>
</evidence>
<evidence type="ECO:0000259" key="1">
    <source>
        <dbReference type="Pfam" id="PF14737"/>
    </source>
</evidence>
<organism evidence="2 3">
    <name type="scientific">Cristinia sonorae</name>
    <dbReference type="NCBI Taxonomy" id="1940300"/>
    <lineage>
        <taxon>Eukaryota</taxon>
        <taxon>Fungi</taxon>
        <taxon>Dikarya</taxon>
        <taxon>Basidiomycota</taxon>
        <taxon>Agaricomycotina</taxon>
        <taxon>Agaricomycetes</taxon>
        <taxon>Agaricomycetidae</taxon>
        <taxon>Agaricales</taxon>
        <taxon>Pleurotineae</taxon>
        <taxon>Stephanosporaceae</taxon>
        <taxon>Cristinia</taxon>
    </lineage>
</organism>
<gene>
    <name evidence="2" type="ORF">BXZ70DRAFT_315700</name>
</gene>
<dbReference type="AlphaFoldDB" id="A0A8K0UMJ0"/>
<protein>
    <recommendedName>
        <fullName evidence="1">DUF4470 domain-containing protein</fullName>
    </recommendedName>
</protein>
<feature type="domain" description="DUF4470" evidence="1">
    <location>
        <begin position="74"/>
        <end position="169"/>
    </location>
</feature>
<accession>A0A8K0UMJ0</accession>
<dbReference type="OrthoDB" id="5282002at2759"/>
<proteinExistence type="predicted"/>
<name>A0A8K0UMJ0_9AGAR</name>
<dbReference type="EMBL" id="JAEVFJ010000022">
    <property type="protein sequence ID" value="KAH8096789.1"/>
    <property type="molecule type" value="Genomic_DNA"/>
</dbReference>
<comment type="caution">
    <text evidence="2">The sequence shown here is derived from an EMBL/GenBank/DDBJ whole genome shotgun (WGS) entry which is preliminary data.</text>
</comment>
<dbReference type="Pfam" id="PF14737">
    <property type="entry name" value="DUF4470"/>
    <property type="match status" value="1"/>
</dbReference>
<keyword evidence="3" id="KW-1185">Reference proteome</keyword>
<dbReference type="InterPro" id="IPR027974">
    <property type="entry name" value="DUF4470"/>
</dbReference>
<reference evidence="2" key="1">
    <citation type="journal article" date="2021" name="New Phytol.">
        <title>Evolutionary innovations through gain and loss of genes in the ectomycorrhizal Boletales.</title>
        <authorList>
            <person name="Wu G."/>
            <person name="Miyauchi S."/>
            <person name="Morin E."/>
            <person name="Kuo A."/>
            <person name="Drula E."/>
            <person name="Varga T."/>
            <person name="Kohler A."/>
            <person name="Feng B."/>
            <person name="Cao Y."/>
            <person name="Lipzen A."/>
            <person name="Daum C."/>
            <person name="Hundley H."/>
            <person name="Pangilinan J."/>
            <person name="Johnson J."/>
            <person name="Barry K."/>
            <person name="LaButti K."/>
            <person name="Ng V."/>
            <person name="Ahrendt S."/>
            <person name="Min B."/>
            <person name="Choi I.G."/>
            <person name="Park H."/>
            <person name="Plett J.M."/>
            <person name="Magnuson J."/>
            <person name="Spatafora J.W."/>
            <person name="Nagy L.G."/>
            <person name="Henrissat B."/>
            <person name="Grigoriev I.V."/>
            <person name="Yang Z.L."/>
            <person name="Xu J."/>
            <person name="Martin F.M."/>
        </authorList>
    </citation>
    <scope>NUCLEOTIDE SEQUENCE</scope>
    <source>
        <strain evidence="2">KKN 215</strain>
    </source>
</reference>
<sequence>MRFYFPHSKQTCQEQHWSSHKRDCKDSLLSPTWMPMWAAQDRKASFIRKHAGMDKLDDLARERVKYGQMRRGIWSNTPAIDVLNLEKNEGTTTNRNLNLAFISPTSLADLIYTINRIPATYSGDLTILLDHNDSLSLTRNTLMLLVLGRTPDTLKAAEIVLHLWYSAFVQASHAAALMAVVLPLVEELKKPAGEVKIGERSTLQFGEQGPRKEGHSVFLATMIQHLLSKYDFEKTQAEYQRVFLAPAREDFLHRKYVDIEPSHRLAYDQFRRFGVLLPFGAPSAHFNQPNQFLFSPECEWYQDDGVDPFKSWDIKEVLDAGQARGVHRADIFGSLYFYVLSQLQSFAHRIQTSSSRIAFHCRLAPDTRNNNLTYTGLPRTTRFDRISVSNLIDHNYAGLEAVLKTWGLLLNTKGNTHATLVGYFKNWVAEEPRASHQSMSPEELAMLVKRKTVTAEISLATVLTKADHKDTIFQAIYDNSAPFVRYLNELNAARLASAAGLKLKQRHTIVPHRLDGRFGDPPNAVPFLPDQETWYLKVFLGNSSFLGRTVEFGPA</sequence>
<evidence type="ECO:0000313" key="3">
    <source>
        <dbReference type="Proteomes" id="UP000813824"/>
    </source>
</evidence>
<dbReference type="Proteomes" id="UP000813824">
    <property type="component" value="Unassembled WGS sequence"/>
</dbReference>